<keyword evidence="4" id="KW-1185">Reference proteome</keyword>
<dbReference type="InterPro" id="IPR046858">
    <property type="entry name" value="ChrB_N"/>
</dbReference>
<dbReference type="InterPro" id="IPR018634">
    <property type="entry name" value="ChrB_C"/>
</dbReference>
<name>A0A5E4V248_9BURK</name>
<dbReference type="Pfam" id="PF20229">
    <property type="entry name" value="ChrB_N"/>
    <property type="match status" value="1"/>
</dbReference>
<reference evidence="3 4" key="1">
    <citation type="submission" date="2019-08" db="EMBL/GenBank/DDBJ databases">
        <authorList>
            <person name="Peeters C."/>
        </authorList>
    </citation>
    <scope>NUCLEOTIDE SEQUENCE [LARGE SCALE GENOMIC DNA]</scope>
    <source>
        <strain evidence="3 4">LMG 30175</strain>
    </source>
</reference>
<evidence type="ECO:0000259" key="2">
    <source>
        <dbReference type="Pfam" id="PF20229"/>
    </source>
</evidence>
<dbReference type="EMBL" id="CABPRZ010000008">
    <property type="protein sequence ID" value="VVE06307.1"/>
    <property type="molecule type" value="Genomic_DNA"/>
</dbReference>
<feature type="domain" description="ChrB N-terminal" evidence="2">
    <location>
        <begin position="19"/>
        <end position="148"/>
    </location>
</feature>
<dbReference type="Pfam" id="PF09828">
    <property type="entry name" value="ChrB_C"/>
    <property type="match status" value="1"/>
</dbReference>
<dbReference type="Proteomes" id="UP000414233">
    <property type="component" value="Unassembled WGS sequence"/>
</dbReference>
<proteinExistence type="predicted"/>
<evidence type="ECO:0000313" key="4">
    <source>
        <dbReference type="Proteomes" id="UP000414233"/>
    </source>
</evidence>
<sequence length="318" mass="34336">MNNWLTLITSLPTENATARMRAWRALKASGAAVLRDGVYLLPSLDSCQTTLSAIAADVMSSGGSAHLLHVAEPNGADFPTLFDRGDDYSALLADIGRARDALSADTALDTLKLLRKLRKAFANLADIDFFPGEAQKQANAALEELEVAANRSLAPDEPHPIERAIPSLAIGDYQGRTWATRHRPWVDRLACAWLIRRFIDPQARLLWLQRPTDCPADALGFDFDGAHFSHVGGRVTFEVLLASFRLDQPSLGRIGALVHYLDVGGIQPPEAAGIEQVLAGLRQTLTDDDQLLAAASHIFEGLLTAFEPEAGAHGNSGT</sequence>
<dbReference type="RefSeq" id="WP_150697196.1">
    <property type="nucleotide sequence ID" value="NZ_CABPRZ010000008.1"/>
</dbReference>
<accession>A0A5E4V248</accession>
<evidence type="ECO:0000259" key="1">
    <source>
        <dbReference type="Pfam" id="PF09828"/>
    </source>
</evidence>
<evidence type="ECO:0000313" key="3">
    <source>
        <dbReference type="EMBL" id="VVE06307.1"/>
    </source>
</evidence>
<protein>
    <submittedName>
        <fullName evidence="3">Chromate resistance protein</fullName>
    </submittedName>
</protein>
<dbReference type="OrthoDB" id="6605953at2"/>
<organism evidence="3 4">
    <name type="scientific">Pandoraea terrae</name>
    <dbReference type="NCBI Taxonomy" id="1537710"/>
    <lineage>
        <taxon>Bacteria</taxon>
        <taxon>Pseudomonadati</taxon>
        <taxon>Pseudomonadota</taxon>
        <taxon>Betaproteobacteria</taxon>
        <taxon>Burkholderiales</taxon>
        <taxon>Burkholderiaceae</taxon>
        <taxon>Pandoraea</taxon>
    </lineage>
</organism>
<gene>
    <name evidence="3" type="ORF">PTE30175_02328</name>
</gene>
<dbReference type="AlphaFoldDB" id="A0A5E4V248"/>
<feature type="domain" description="ChrB C-terminal" evidence="1">
    <location>
        <begin position="178"/>
        <end position="305"/>
    </location>
</feature>